<evidence type="ECO:0000313" key="8">
    <source>
        <dbReference type="EMBL" id="SKC00058.1"/>
    </source>
</evidence>
<evidence type="ECO:0000259" key="7">
    <source>
        <dbReference type="Pfam" id="PF01171"/>
    </source>
</evidence>
<comment type="subcellular location">
    <subcellularLocation>
        <location evidence="6">Cytoplasm</location>
    </subcellularLocation>
</comment>
<keyword evidence="2 6" id="KW-0819">tRNA processing</keyword>
<dbReference type="Pfam" id="PF01171">
    <property type="entry name" value="ATP_bind_3"/>
    <property type="match status" value="1"/>
</dbReference>
<dbReference type="InterPro" id="IPR011063">
    <property type="entry name" value="TilS/TtcA_N"/>
</dbReference>
<organism evidence="8 9">
    <name type="scientific">Bosea thiooxidans</name>
    <dbReference type="NCBI Taxonomy" id="53254"/>
    <lineage>
        <taxon>Bacteria</taxon>
        <taxon>Pseudomonadati</taxon>
        <taxon>Pseudomonadota</taxon>
        <taxon>Alphaproteobacteria</taxon>
        <taxon>Hyphomicrobiales</taxon>
        <taxon>Boseaceae</taxon>
        <taxon>Bosea</taxon>
    </lineage>
</organism>
<evidence type="ECO:0000256" key="5">
    <source>
        <dbReference type="ARBA" id="ARBA00048539"/>
    </source>
</evidence>
<dbReference type="GO" id="GO:0032267">
    <property type="term" value="F:tRNA(Ile)-lysidine synthase activity"/>
    <property type="evidence" value="ECO:0007669"/>
    <property type="project" value="UniProtKB-EC"/>
</dbReference>
<reference evidence="8 9" key="1">
    <citation type="submission" date="2017-02" db="EMBL/GenBank/DDBJ databases">
        <authorList>
            <person name="Peterson S.W."/>
        </authorList>
    </citation>
    <scope>NUCLEOTIDE SEQUENCE [LARGE SCALE GENOMIC DNA]</scope>
    <source>
        <strain evidence="8 9">DSM 9653</strain>
    </source>
</reference>
<dbReference type="GO" id="GO:0005524">
    <property type="term" value="F:ATP binding"/>
    <property type="evidence" value="ECO:0007669"/>
    <property type="project" value="UniProtKB-UniRule"/>
</dbReference>
<name>A0A1T5FV74_9HYPH</name>
<comment type="domain">
    <text evidence="6">The N-terminal region contains the highly conserved SGGXDS motif, predicted to be a P-loop motif involved in ATP binding.</text>
</comment>
<dbReference type="Proteomes" id="UP000190130">
    <property type="component" value="Unassembled WGS sequence"/>
</dbReference>
<feature type="binding site" evidence="6">
    <location>
        <begin position="37"/>
        <end position="42"/>
    </location>
    <ligand>
        <name>ATP</name>
        <dbReference type="ChEBI" id="CHEBI:30616"/>
    </ligand>
</feature>
<comment type="catalytic activity">
    <reaction evidence="5 6">
        <text>cytidine(34) in tRNA(Ile2) + L-lysine + ATP = lysidine(34) in tRNA(Ile2) + AMP + diphosphate + H(+)</text>
        <dbReference type="Rhea" id="RHEA:43744"/>
        <dbReference type="Rhea" id="RHEA-COMP:10625"/>
        <dbReference type="Rhea" id="RHEA-COMP:10670"/>
        <dbReference type="ChEBI" id="CHEBI:15378"/>
        <dbReference type="ChEBI" id="CHEBI:30616"/>
        <dbReference type="ChEBI" id="CHEBI:32551"/>
        <dbReference type="ChEBI" id="CHEBI:33019"/>
        <dbReference type="ChEBI" id="CHEBI:82748"/>
        <dbReference type="ChEBI" id="CHEBI:83665"/>
        <dbReference type="ChEBI" id="CHEBI:456215"/>
        <dbReference type="EC" id="6.3.4.19"/>
    </reaction>
</comment>
<evidence type="ECO:0000256" key="4">
    <source>
        <dbReference type="ARBA" id="ARBA00022840"/>
    </source>
</evidence>
<dbReference type="HAMAP" id="MF_01161">
    <property type="entry name" value="tRNA_Ile_lys_synt"/>
    <property type="match status" value="1"/>
</dbReference>
<feature type="domain" description="tRNA(Ile)-lysidine/2-thiocytidine synthase N-terminal" evidence="7">
    <location>
        <begin position="32"/>
        <end position="211"/>
    </location>
</feature>
<dbReference type="Gene3D" id="3.40.50.620">
    <property type="entry name" value="HUPs"/>
    <property type="match status" value="1"/>
</dbReference>
<gene>
    <name evidence="6" type="primary">tilS</name>
    <name evidence="8" type="ORF">SAMN05660750_03540</name>
</gene>
<evidence type="ECO:0000256" key="1">
    <source>
        <dbReference type="ARBA" id="ARBA00022598"/>
    </source>
</evidence>
<comment type="function">
    <text evidence="6">Ligates lysine onto the cytidine present at position 34 of the AUA codon-specific tRNA(Ile) that contains the anticodon CAU, in an ATP-dependent manner. Cytidine is converted to lysidine, thus changing the amino acid specificity of the tRNA from methionine to isoleucine.</text>
</comment>
<dbReference type="InterPro" id="IPR012795">
    <property type="entry name" value="tRNA_Ile_lys_synt_N"/>
</dbReference>
<dbReference type="PANTHER" id="PTHR43033">
    <property type="entry name" value="TRNA(ILE)-LYSIDINE SYNTHASE-RELATED"/>
    <property type="match status" value="1"/>
</dbReference>
<dbReference type="EC" id="6.3.4.19" evidence="6"/>
<accession>A0A1T5FV74</accession>
<keyword evidence="3 6" id="KW-0547">Nucleotide-binding</keyword>
<keyword evidence="4 6" id="KW-0067">ATP-binding</keyword>
<evidence type="ECO:0000256" key="3">
    <source>
        <dbReference type="ARBA" id="ARBA00022741"/>
    </source>
</evidence>
<dbReference type="EMBL" id="FUYX01000010">
    <property type="protein sequence ID" value="SKC00058.1"/>
    <property type="molecule type" value="Genomic_DNA"/>
</dbReference>
<dbReference type="InterPro" id="IPR012094">
    <property type="entry name" value="tRNA_Ile_lys_synt"/>
</dbReference>
<protein>
    <recommendedName>
        <fullName evidence="6">tRNA(Ile)-lysidine synthase</fullName>
        <ecNumber evidence="6">6.3.4.19</ecNumber>
    </recommendedName>
    <alternativeName>
        <fullName evidence="6">tRNA(Ile)-2-lysyl-cytidine synthase</fullName>
    </alternativeName>
    <alternativeName>
        <fullName evidence="6">tRNA(Ile)-lysidine synthetase</fullName>
    </alternativeName>
</protein>
<dbReference type="GO" id="GO:0005737">
    <property type="term" value="C:cytoplasm"/>
    <property type="evidence" value="ECO:0007669"/>
    <property type="project" value="UniProtKB-SubCell"/>
</dbReference>
<dbReference type="NCBIfam" id="TIGR02432">
    <property type="entry name" value="lysidine_TilS_N"/>
    <property type="match status" value="1"/>
</dbReference>
<dbReference type="GO" id="GO:0006400">
    <property type="term" value="P:tRNA modification"/>
    <property type="evidence" value="ECO:0007669"/>
    <property type="project" value="UniProtKB-UniRule"/>
</dbReference>
<dbReference type="RefSeq" id="WP_079591861.1">
    <property type="nucleotide sequence ID" value="NZ_FUYX01000010.1"/>
</dbReference>
<comment type="similarity">
    <text evidence="6">Belongs to the tRNA(Ile)-lysidine synthase family.</text>
</comment>
<dbReference type="CDD" id="cd01992">
    <property type="entry name" value="TilS_N"/>
    <property type="match status" value="1"/>
</dbReference>
<dbReference type="OrthoDB" id="9807403at2"/>
<evidence type="ECO:0000256" key="2">
    <source>
        <dbReference type="ARBA" id="ARBA00022694"/>
    </source>
</evidence>
<dbReference type="AlphaFoldDB" id="A0A1T5FV74"/>
<proteinExistence type="inferred from homology"/>
<dbReference type="InterPro" id="IPR014729">
    <property type="entry name" value="Rossmann-like_a/b/a_fold"/>
</dbReference>
<evidence type="ECO:0000256" key="6">
    <source>
        <dbReference type="HAMAP-Rule" id="MF_01161"/>
    </source>
</evidence>
<dbReference type="SUPFAM" id="SSF52402">
    <property type="entry name" value="Adenine nucleotide alpha hydrolases-like"/>
    <property type="match status" value="1"/>
</dbReference>
<keyword evidence="6" id="KW-0963">Cytoplasm</keyword>
<dbReference type="PANTHER" id="PTHR43033:SF1">
    <property type="entry name" value="TRNA(ILE)-LYSIDINE SYNTHASE-RELATED"/>
    <property type="match status" value="1"/>
</dbReference>
<sequence>MSETLQPDPVSKPVSSVEAGLLFEGLSPEARLLAAVSGGPDSIALLGLLAEWAKGPGRPAIHAATVDHGLRPEAAAEAEDVAALCRRLGVPHRTLRWEGAKPASGVQAEARRARYALLAAEARRLGGAALVTAHTLDDQAETVLMRLAHGSGPSGLGGMRARAERDGLVLARPLLGIAKARLVATAQARGLPFIRDPSNADERFERVRWRAAMPLLAQRGLTAERLGRLAERMARLDAVADRRAGEAFAGLRLPDDHEGEGEEVRLDFSRLAEEPEEVVLRVLALALEAVAPPGDGYGRLERLEDCLHALLAAERSRLATRRTLSGCIVALAGDGVLSLRREGARRRGVHPATS</sequence>
<evidence type="ECO:0000313" key="9">
    <source>
        <dbReference type="Proteomes" id="UP000190130"/>
    </source>
</evidence>
<keyword evidence="1 6" id="KW-0436">Ligase</keyword>